<keyword evidence="2" id="KW-1185">Reference proteome</keyword>
<dbReference type="Proteomes" id="UP000271678">
    <property type="component" value="Unassembled WGS sequence"/>
</dbReference>
<dbReference type="InterPro" id="IPR013207">
    <property type="entry name" value="LGFP"/>
</dbReference>
<dbReference type="AlphaFoldDB" id="A0A3M9MBP0"/>
<evidence type="ECO:0000313" key="2">
    <source>
        <dbReference type="Proteomes" id="UP000271678"/>
    </source>
</evidence>
<protein>
    <submittedName>
        <fullName evidence="1">Uncharacterized protein</fullName>
    </submittedName>
</protein>
<organism evidence="1 2">
    <name type="scientific">Flexivirga caeni</name>
    <dbReference type="NCBI Taxonomy" id="2294115"/>
    <lineage>
        <taxon>Bacteria</taxon>
        <taxon>Bacillati</taxon>
        <taxon>Actinomycetota</taxon>
        <taxon>Actinomycetes</taxon>
        <taxon>Micrococcales</taxon>
        <taxon>Dermacoccaceae</taxon>
        <taxon>Flexivirga</taxon>
    </lineage>
</organism>
<reference evidence="1 2" key="1">
    <citation type="submission" date="2018-11" db="EMBL/GenBank/DDBJ databases">
        <title>Draft genome of Simplicispira Flexivirga sp. BO-16.</title>
        <authorList>
            <person name="Im W.T."/>
        </authorList>
    </citation>
    <scope>NUCLEOTIDE SEQUENCE [LARGE SCALE GENOMIC DNA]</scope>
    <source>
        <strain evidence="1 2">BO-16</strain>
    </source>
</reference>
<accession>A0A3M9MBP0</accession>
<name>A0A3M9MBP0_9MICO</name>
<proteinExistence type="predicted"/>
<comment type="caution">
    <text evidence="1">The sequence shown here is derived from an EMBL/GenBank/DDBJ whole genome shotgun (WGS) entry which is preliminary data.</text>
</comment>
<dbReference type="OrthoDB" id="9763050at2"/>
<dbReference type="Pfam" id="PF08310">
    <property type="entry name" value="LGFP"/>
    <property type="match status" value="3"/>
</dbReference>
<gene>
    <name evidence="1" type="ORF">EFY87_08605</name>
</gene>
<dbReference type="EMBL" id="RJJQ01000007">
    <property type="protein sequence ID" value="RNI22966.1"/>
    <property type="molecule type" value="Genomic_DNA"/>
</dbReference>
<sequence>MLAMFESGWVESHMNNLGCGQETSVGVFQLQDFNGSYAQRKDVVYSTNWWINTANSLGIQNYHDAGTLAADVERPREDLRGRYGEAQSTAQNLMNQAMQPYGEIGAKYAALGGAGGEVGPLVRAEEAAKMGGRFQLFKNGIIIWSADTGAHWIHGDILTKFWATNSETAWGFPTMDELAAHAAPDGTTGRYQYFQNALFLWSEPTGTHIIHGEILKAFEANGREAALGYPITDEADDGHGGRVQQFQNATIDWTAAGGAVVTKK</sequence>
<evidence type="ECO:0000313" key="1">
    <source>
        <dbReference type="EMBL" id="RNI22966.1"/>
    </source>
</evidence>